<dbReference type="SUPFAM" id="SSF55874">
    <property type="entry name" value="ATPase domain of HSP90 chaperone/DNA topoisomerase II/histidine kinase"/>
    <property type="match status" value="1"/>
</dbReference>
<evidence type="ECO:0000313" key="1">
    <source>
        <dbReference type="EMBL" id="GAI51515.1"/>
    </source>
</evidence>
<dbReference type="Gene3D" id="3.30.565.10">
    <property type="entry name" value="Histidine kinase-like ATPase, C-terminal domain"/>
    <property type="match status" value="1"/>
</dbReference>
<dbReference type="EMBL" id="BARV01040178">
    <property type="protein sequence ID" value="GAI51515.1"/>
    <property type="molecule type" value="Genomic_DNA"/>
</dbReference>
<dbReference type="InterPro" id="IPR036890">
    <property type="entry name" value="HATPase_C_sf"/>
</dbReference>
<evidence type="ECO:0008006" key="2">
    <source>
        <dbReference type="Google" id="ProtNLM"/>
    </source>
</evidence>
<feature type="non-terminal residue" evidence="1">
    <location>
        <position position="1"/>
    </location>
</feature>
<name>X1QKJ2_9ZZZZ</name>
<comment type="caution">
    <text evidence="1">The sequence shown here is derived from an EMBL/GenBank/DDBJ whole genome shotgun (WGS) entry which is preliminary data.</text>
</comment>
<dbReference type="AlphaFoldDB" id="X1QKJ2"/>
<organism evidence="1">
    <name type="scientific">marine sediment metagenome</name>
    <dbReference type="NCBI Taxonomy" id="412755"/>
    <lineage>
        <taxon>unclassified sequences</taxon>
        <taxon>metagenomes</taxon>
        <taxon>ecological metagenomes</taxon>
    </lineage>
</organism>
<reference evidence="1" key="1">
    <citation type="journal article" date="2014" name="Front. Microbiol.">
        <title>High frequency of phylogenetically diverse reductive dehalogenase-homologous genes in deep subseafloor sedimentary metagenomes.</title>
        <authorList>
            <person name="Kawai M."/>
            <person name="Futagami T."/>
            <person name="Toyoda A."/>
            <person name="Takaki Y."/>
            <person name="Nishi S."/>
            <person name="Hori S."/>
            <person name="Arai W."/>
            <person name="Tsubouchi T."/>
            <person name="Morono Y."/>
            <person name="Uchiyama I."/>
            <person name="Ito T."/>
            <person name="Fujiyama A."/>
            <person name="Inagaki F."/>
            <person name="Takami H."/>
        </authorList>
    </citation>
    <scope>NUCLEOTIDE SEQUENCE</scope>
    <source>
        <strain evidence="1">Expedition CK06-06</strain>
    </source>
</reference>
<protein>
    <recommendedName>
        <fullName evidence="2">Histidine kinase/HSP90-like ATPase domain-containing protein</fullName>
    </recommendedName>
</protein>
<proteinExistence type="predicted"/>
<gene>
    <name evidence="1" type="ORF">S06H3_61307</name>
</gene>
<accession>X1QKJ2</accession>
<sequence length="172" mass="19307">PGQALVERITNAIDAHIELKFELAGRPSGLNSPREAVQQLWNLESSRLTRESPSMARFIEDMAPRSLVRVLGSMRRGDSSVIIQDSGIGQHPDDLPKTILGLQESNKNDKRHLMGAFGQGGSSTFAYCPYSLIVSRRHQQCLDGKTDLIGWTIVRQFDDESWKTFRYEYLAG</sequence>
<feature type="non-terminal residue" evidence="1">
    <location>
        <position position="172"/>
    </location>
</feature>